<evidence type="ECO:0000313" key="4">
    <source>
        <dbReference type="Proteomes" id="UP001142325"/>
    </source>
</evidence>
<comment type="caution">
    <text evidence="3">The sequence shown here is derived from an EMBL/GenBank/DDBJ whole genome shotgun (WGS) entry which is preliminary data.</text>
</comment>
<dbReference type="AlphaFoldDB" id="A0A9W6HTF4"/>
<keyword evidence="4" id="KW-1185">Reference proteome</keyword>
<evidence type="ECO:0000313" key="3">
    <source>
        <dbReference type="EMBL" id="GLK02546.1"/>
    </source>
</evidence>
<accession>A0A9W6HTF4</accession>
<dbReference type="Proteomes" id="UP001142325">
    <property type="component" value="Unassembled WGS sequence"/>
</dbReference>
<sequence length="199" mass="21740">MPLTLLRGEGHFIVGRAAQDTSSLTETPRGEPADRPDVSSAAEPHPKGTHIGQLGSALIGRFPALTSRSTFPGRGLPIHNWIPRRGDGAIVALMATLYYGNAVEPIHIEDRALAHLKIVIATKLRRQESFTLSWEHFEGEDGGRSTIWIHPSIPLRFTFEGTESPQINPRWIEKLMNSVNSTGGIALVDEILATPEPDA</sequence>
<feature type="domain" description="DUF7882" evidence="2">
    <location>
        <begin position="94"/>
        <end position="190"/>
    </location>
</feature>
<reference evidence="3" key="1">
    <citation type="journal article" date="2014" name="Int. J. Syst. Evol. Microbiol.">
        <title>Complete genome sequence of Corynebacterium casei LMG S-19264T (=DSM 44701T), isolated from a smear-ripened cheese.</title>
        <authorList>
            <consortium name="US DOE Joint Genome Institute (JGI-PGF)"/>
            <person name="Walter F."/>
            <person name="Albersmeier A."/>
            <person name="Kalinowski J."/>
            <person name="Ruckert C."/>
        </authorList>
    </citation>
    <scope>NUCLEOTIDE SEQUENCE</scope>
    <source>
        <strain evidence="3">VKM Ac-1958</strain>
    </source>
</reference>
<organism evidence="3 4">
    <name type="scientific">Microbacterium keratanolyticum</name>
    <dbReference type="NCBI Taxonomy" id="67574"/>
    <lineage>
        <taxon>Bacteria</taxon>
        <taxon>Bacillati</taxon>
        <taxon>Actinomycetota</taxon>
        <taxon>Actinomycetes</taxon>
        <taxon>Micrococcales</taxon>
        <taxon>Microbacteriaceae</taxon>
        <taxon>Microbacterium</taxon>
    </lineage>
</organism>
<reference evidence="3" key="2">
    <citation type="submission" date="2023-01" db="EMBL/GenBank/DDBJ databases">
        <authorList>
            <person name="Sun Q."/>
            <person name="Evtushenko L."/>
        </authorList>
    </citation>
    <scope>NUCLEOTIDE SEQUENCE</scope>
    <source>
        <strain evidence="3">VKM Ac-1958</strain>
    </source>
</reference>
<dbReference type="Pfam" id="PF25355">
    <property type="entry name" value="DUF7882"/>
    <property type="match status" value="1"/>
</dbReference>
<evidence type="ECO:0000259" key="2">
    <source>
        <dbReference type="Pfam" id="PF25355"/>
    </source>
</evidence>
<protein>
    <recommendedName>
        <fullName evidence="2">DUF7882 domain-containing protein</fullName>
    </recommendedName>
</protein>
<name>A0A9W6HTF4_9MICO</name>
<feature type="region of interest" description="Disordered" evidence="1">
    <location>
        <begin position="16"/>
        <end position="50"/>
    </location>
</feature>
<proteinExistence type="predicted"/>
<evidence type="ECO:0000256" key="1">
    <source>
        <dbReference type="SAM" id="MobiDB-lite"/>
    </source>
</evidence>
<feature type="compositionally biased region" description="Basic and acidic residues" evidence="1">
    <location>
        <begin position="28"/>
        <end position="37"/>
    </location>
</feature>
<gene>
    <name evidence="3" type="ORF">GCM10017596_22610</name>
</gene>
<dbReference type="InterPro" id="IPR057204">
    <property type="entry name" value="DUF7882"/>
</dbReference>
<dbReference type="EMBL" id="BSET01000002">
    <property type="protein sequence ID" value="GLK02546.1"/>
    <property type="molecule type" value="Genomic_DNA"/>
</dbReference>